<keyword evidence="7" id="KW-0479">Metal-binding</keyword>
<dbReference type="PANTHER" id="PTHR30529:SF7">
    <property type="entry name" value="CYTOCHROME B561 BACTERIAL_NI-HYDROGENASE DOMAIN-CONTAINING PROTEIN"/>
    <property type="match status" value="1"/>
</dbReference>
<keyword evidence="10" id="KW-0408">Iron</keyword>
<dbReference type="PANTHER" id="PTHR30529">
    <property type="entry name" value="CYTOCHROME B561"/>
    <property type="match status" value="1"/>
</dbReference>
<evidence type="ECO:0000256" key="6">
    <source>
        <dbReference type="ARBA" id="ARBA00022692"/>
    </source>
</evidence>
<evidence type="ECO:0000256" key="4">
    <source>
        <dbReference type="ARBA" id="ARBA00022475"/>
    </source>
</evidence>
<name>A0ABZ0WUF3_9BURK</name>
<keyword evidence="11 13" id="KW-0472">Membrane</keyword>
<evidence type="ECO:0000256" key="5">
    <source>
        <dbReference type="ARBA" id="ARBA00022617"/>
    </source>
</evidence>
<dbReference type="InterPro" id="IPR052168">
    <property type="entry name" value="Cytochrome_b561_oxidase"/>
</dbReference>
<accession>A0ABZ0WUF3</accession>
<organism evidence="15 16">
    <name type="scientific">Paraburkholderia kururiensis</name>
    <dbReference type="NCBI Taxonomy" id="984307"/>
    <lineage>
        <taxon>Bacteria</taxon>
        <taxon>Pseudomonadati</taxon>
        <taxon>Pseudomonadota</taxon>
        <taxon>Betaproteobacteria</taxon>
        <taxon>Burkholderiales</taxon>
        <taxon>Burkholderiaceae</taxon>
        <taxon>Paraburkholderia</taxon>
    </lineage>
</organism>
<evidence type="ECO:0000256" key="2">
    <source>
        <dbReference type="ARBA" id="ARBA00004651"/>
    </source>
</evidence>
<keyword evidence="6 13" id="KW-0812">Transmembrane</keyword>
<evidence type="ECO:0000256" key="7">
    <source>
        <dbReference type="ARBA" id="ARBA00022723"/>
    </source>
</evidence>
<evidence type="ECO:0000256" key="12">
    <source>
        <dbReference type="ARBA" id="ARBA00037975"/>
    </source>
</evidence>
<reference evidence="15 16" key="1">
    <citation type="submission" date="2023-12" db="EMBL/GenBank/DDBJ databases">
        <title>Genome sequencing and assembly of bacterial species from a model synthetic community.</title>
        <authorList>
            <person name="Hogle S.L."/>
        </authorList>
    </citation>
    <scope>NUCLEOTIDE SEQUENCE [LARGE SCALE GENOMIC DNA]</scope>
    <source>
        <strain evidence="15 16">HAMBI 2494</strain>
    </source>
</reference>
<evidence type="ECO:0000259" key="14">
    <source>
        <dbReference type="Pfam" id="PF01292"/>
    </source>
</evidence>
<feature type="transmembrane region" description="Helical" evidence="13">
    <location>
        <begin position="16"/>
        <end position="39"/>
    </location>
</feature>
<dbReference type="InterPro" id="IPR011577">
    <property type="entry name" value="Cyt_b561_bac/Ni-Hgenase"/>
</dbReference>
<evidence type="ECO:0000256" key="10">
    <source>
        <dbReference type="ARBA" id="ARBA00023004"/>
    </source>
</evidence>
<evidence type="ECO:0000313" key="15">
    <source>
        <dbReference type="EMBL" id="WQD80836.1"/>
    </source>
</evidence>
<keyword evidence="9 13" id="KW-1133">Transmembrane helix</keyword>
<dbReference type="EMBL" id="CP139965">
    <property type="protein sequence ID" value="WQD80836.1"/>
    <property type="molecule type" value="Genomic_DNA"/>
</dbReference>
<proteinExistence type="inferred from homology"/>
<evidence type="ECO:0000256" key="1">
    <source>
        <dbReference type="ARBA" id="ARBA00001970"/>
    </source>
</evidence>
<feature type="transmembrane region" description="Helical" evidence="13">
    <location>
        <begin position="173"/>
        <end position="192"/>
    </location>
</feature>
<keyword evidence="8" id="KW-0249">Electron transport</keyword>
<dbReference type="RefSeq" id="WP_114810147.1">
    <property type="nucleotide sequence ID" value="NZ_CP139965.1"/>
</dbReference>
<feature type="transmembrane region" description="Helical" evidence="13">
    <location>
        <begin position="104"/>
        <end position="123"/>
    </location>
</feature>
<dbReference type="Pfam" id="PF01292">
    <property type="entry name" value="Ni_hydr_CYTB"/>
    <property type="match status" value="1"/>
</dbReference>
<protein>
    <submittedName>
        <fullName evidence="15">Cytochrome b</fullName>
    </submittedName>
</protein>
<evidence type="ECO:0000313" key="16">
    <source>
        <dbReference type="Proteomes" id="UP001325479"/>
    </source>
</evidence>
<keyword evidence="16" id="KW-1185">Reference proteome</keyword>
<comment type="similarity">
    <text evidence="12">Belongs to the cytochrome b561 family.</text>
</comment>
<dbReference type="Proteomes" id="UP001325479">
    <property type="component" value="Chromosome"/>
</dbReference>
<evidence type="ECO:0000256" key="11">
    <source>
        <dbReference type="ARBA" id="ARBA00023136"/>
    </source>
</evidence>
<dbReference type="SUPFAM" id="SSF81342">
    <property type="entry name" value="Transmembrane di-heme cytochromes"/>
    <property type="match status" value="1"/>
</dbReference>
<evidence type="ECO:0000256" key="13">
    <source>
        <dbReference type="SAM" id="Phobius"/>
    </source>
</evidence>
<dbReference type="InterPro" id="IPR016174">
    <property type="entry name" value="Di-haem_cyt_TM"/>
</dbReference>
<gene>
    <name evidence="15" type="ORF">U0042_14795</name>
</gene>
<comment type="subcellular location">
    <subcellularLocation>
        <location evidence="2">Cell membrane</location>
        <topology evidence="2">Multi-pass membrane protein</topology>
    </subcellularLocation>
</comment>
<evidence type="ECO:0000256" key="3">
    <source>
        <dbReference type="ARBA" id="ARBA00022448"/>
    </source>
</evidence>
<feature type="transmembrane region" description="Helical" evidence="13">
    <location>
        <begin position="59"/>
        <end position="83"/>
    </location>
</feature>
<evidence type="ECO:0000256" key="9">
    <source>
        <dbReference type="ARBA" id="ARBA00022989"/>
    </source>
</evidence>
<keyword evidence="5" id="KW-0349">Heme</keyword>
<comment type="cofactor">
    <cofactor evidence="1">
        <name>heme b</name>
        <dbReference type="ChEBI" id="CHEBI:60344"/>
    </cofactor>
</comment>
<feature type="domain" description="Cytochrome b561 bacterial/Ni-hydrogenase" evidence="14">
    <location>
        <begin position="10"/>
        <end position="203"/>
    </location>
</feature>
<keyword evidence="4" id="KW-1003">Cell membrane</keyword>
<evidence type="ECO:0000256" key="8">
    <source>
        <dbReference type="ARBA" id="ARBA00022982"/>
    </source>
</evidence>
<keyword evidence="3" id="KW-0813">Transport</keyword>
<sequence length="224" mass="25248">MRWRNTLESYGNVSMLFHWLTAAAFITAYVVVYYVIWFVDPETSIKPALFGTTPNAARVVPILNIHWILGITIGFLTLPRLLWRIFGIVPRHLSHSRIENRAADVAHWALYALLILMPISGYMTTYDPTNFGFFVVPACRNTAFAAWIRSIFGLSVTGLEDVMWAVHSFIGQWVAWPLIVIHAGAALVHHFVRKDAVLKRMLPLARQDEASASPPTAGAQPNHR</sequence>